<keyword evidence="6" id="KW-1185">Reference proteome</keyword>
<evidence type="ECO:0000256" key="1">
    <source>
        <dbReference type="ARBA" id="ARBA00010688"/>
    </source>
</evidence>
<dbReference type="SUPFAM" id="SSF53613">
    <property type="entry name" value="Ribokinase-like"/>
    <property type="match status" value="1"/>
</dbReference>
<gene>
    <name evidence="5" type="ORF">ATK36_6063</name>
</gene>
<proteinExistence type="inferred from homology"/>
<dbReference type="EMBL" id="PDJK01000002">
    <property type="protein sequence ID" value="PFG50809.1"/>
    <property type="molecule type" value="Genomic_DNA"/>
</dbReference>
<accession>A0A2A9FK28</accession>
<dbReference type="InterPro" id="IPR052700">
    <property type="entry name" value="Carb_kinase_PfkB-like"/>
</dbReference>
<feature type="domain" description="Carbohydrate kinase PfkB" evidence="4">
    <location>
        <begin position="18"/>
        <end position="303"/>
    </location>
</feature>
<protein>
    <submittedName>
        <fullName evidence="5">2-dehydro-3-deoxygluconokinase</fullName>
    </submittedName>
</protein>
<dbReference type="Proteomes" id="UP000243542">
    <property type="component" value="Unassembled WGS sequence"/>
</dbReference>
<name>A0A2A9FK28_9PSEU</name>
<dbReference type="Pfam" id="PF00294">
    <property type="entry name" value="PfkB"/>
    <property type="match status" value="1"/>
</dbReference>
<dbReference type="AlphaFoldDB" id="A0A2A9FK28"/>
<evidence type="ECO:0000313" key="5">
    <source>
        <dbReference type="EMBL" id="PFG50809.1"/>
    </source>
</evidence>
<organism evidence="5 6">
    <name type="scientific">Amycolatopsis sulphurea</name>
    <dbReference type="NCBI Taxonomy" id="76022"/>
    <lineage>
        <taxon>Bacteria</taxon>
        <taxon>Bacillati</taxon>
        <taxon>Actinomycetota</taxon>
        <taxon>Actinomycetes</taxon>
        <taxon>Pseudonocardiales</taxon>
        <taxon>Pseudonocardiaceae</taxon>
        <taxon>Amycolatopsis</taxon>
    </lineage>
</organism>
<sequence length="338" mass="34694">MGSTAVTTRASGPGGPPEVLCVGESMALFVPAGPGPPDEVRTWLRTVGGAESNVASHLPALGVSSAWASAVGDDPFGRAIVREIAAAGVGVEGVVVDPARPTGLYLKESGAGGSPVRYYRSGSAASAMGPDLLARLDFSGVRVLHLSGITPALSGSCEALVRALLDLPRDELIVSFDVNHRPALWAGRDLSVLRKLTARADLVLTGDDEAERVWGTGDPARLRELLPDPRALVVKHGERGATLMEGSADPLFAPALSVDVVEPVGAGDAFAAGFLAATLRGADPLTRLRRGHLQAAATLLTHDDVGAPLPEQVVTELLKADAEGWGAARLTVGGVLAT</sequence>
<dbReference type="PANTHER" id="PTHR43320:SF2">
    <property type="entry name" value="2-DEHYDRO-3-DEOXYGLUCONOKINASE_2-DEHYDRO-3-DEOXYGALACTONOKINASE"/>
    <property type="match status" value="1"/>
</dbReference>
<keyword evidence="2" id="KW-0808">Transferase</keyword>
<dbReference type="GO" id="GO:0016301">
    <property type="term" value="F:kinase activity"/>
    <property type="evidence" value="ECO:0007669"/>
    <property type="project" value="UniProtKB-KW"/>
</dbReference>
<dbReference type="PANTHER" id="PTHR43320">
    <property type="entry name" value="SUGAR KINASE"/>
    <property type="match status" value="1"/>
</dbReference>
<comment type="caution">
    <text evidence="5">The sequence shown here is derived from an EMBL/GenBank/DDBJ whole genome shotgun (WGS) entry which is preliminary data.</text>
</comment>
<evidence type="ECO:0000313" key="6">
    <source>
        <dbReference type="Proteomes" id="UP000243542"/>
    </source>
</evidence>
<evidence type="ECO:0000256" key="2">
    <source>
        <dbReference type="ARBA" id="ARBA00022679"/>
    </source>
</evidence>
<evidence type="ECO:0000256" key="3">
    <source>
        <dbReference type="ARBA" id="ARBA00022777"/>
    </source>
</evidence>
<dbReference type="CDD" id="cd01166">
    <property type="entry name" value="KdgK"/>
    <property type="match status" value="1"/>
</dbReference>
<keyword evidence="3 5" id="KW-0418">Kinase</keyword>
<dbReference type="InterPro" id="IPR011611">
    <property type="entry name" value="PfkB_dom"/>
</dbReference>
<evidence type="ECO:0000259" key="4">
    <source>
        <dbReference type="Pfam" id="PF00294"/>
    </source>
</evidence>
<reference evidence="5 6" key="1">
    <citation type="submission" date="2017-10" db="EMBL/GenBank/DDBJ databases">
        <title>Sequencing the genomes of 1000 actinobacteria strains.</title>
        <authorList>
            <person name="Klenk H.-P."/>
        </authorList>
    </citation>
    <scope>NUCLEOTIDE SEQUENCE [LARGE SCALE GENOMIC DNA]</scope>
    <source>
        <strain evidence="5 6">DSM 46092</strain>
    </source>
</reference>
<dbReference type="Gene3D" id="3.40.1190.20">
    <property type="match status" value="1"/>
</dbReference>
<comment type="similarity">
    <text evidence="1">Belongs to the carbohydrate kinase PfkB family.</text>
</comment>
<dbReference type="RefSeq" id="WP_098514474.1">
    <property type="nucleotide sequence ID" value="NZ_JBIAKZ010000036.1"/>
</dbReference>
<dbReference type="InterPro" id="IPR029056">
    <property type="entry name" value="Ribokinase-like"/>
</dbReference>